<feature type="compositionally biased region" description="Low complexity" evidence="1">
    <location>
        <begin position="220"/>
        <end position="255"/>
    </location>
</feature>
<feature type="compositionally biased region" description="Basic and acidic residues" evidence="1">
    <location>
        <begin position="907"/>
        <end position="924"/>
    </location>
</feature>
<evidence type="ECO:0000313" key="2">
    <source>
        <dbReference type="EMBL" id="OAQ35341.1"/>
    </source>
</evidence>
<feature type="region of interest" description="Disordered" evidence="1">
    <location>
        <begin position="794"/>
        <end position="943"/>
    </location>
</feature>
<evidence type="ECO:0000313" key="3">
    <source>
        <dbReference type="Proteomes" id="UP000078512"/>
    </source>
</evidence>
<feature type="compositionally biased region" description="Basic and acidic residues" evidence="1">
    <location>
        <begin position="932"/>
        <end position="943"/>
    </location>
</feature>
<keyword evidence="3" id="KW-1185">Reference proteome</keyword>
<protein>
    <submittedName>
        <fullName evidence="2">Uncharacterized protein</fullName>
    </submittedName>
</protein>
<dbReference type="Proteomes" id="UP000078512">
    <property type="component" value="Unassembled WGS sequence"/>
</dbReference>
<dbReference type="OrthoDB" id="71260at2759"/>
<dbReference type="AlphaFoldDB" id="A0A197KF88"/>
<feature type="compositionally biased region" description="Low complexity" evidence="1">
    <location>
        <begin position="106"/>
        <end position="124"/>
    </location>
</feature>
<feature type="compositionally biased region" description="Polar residues" evidence="1">
    <location>
        <begin position="852"/>
        <end position="861"/>
    </location>
</feature>
<feature type="region of interest" description="Disordered" evidence="1">
    <location>
        <begin position="200"/>
        <end position="255"/>
    </location>
</feature>
<organism evidence="2 3">
    <name type="scientific">Linnemannia elongata AG-77</name>
    <dbReference type="NCBI Taxonomy" id="1314771"/>
    <lineage>
        <taxon>Eukaryota</taxon>
        <taxon>Fungi</taxon>
        <taxon>Fungi incertae sedis</taxon>
        <taxon>Mucoromycota</taxon>
        <taxon>Mortierellomycotina</taxon>
        <taxon>Mortierellomycetes</taxon>
        <taxon>Mortierellales</taxon>
        <taxon>Mortierellaceae</taxon>
        <taxon>Linnemannia</taxon>
    </lineage>
</organism>
<evidence type="ECO:0000256" key="1">
    <source>
        <dbReference type="SAM" id="MobiDB-lite"/>
    </source>
</evidence>
<feature type="compositionally biased region" description="Low complexity" evidence="1">
    <location>
        <begin position="874"/>
        <end position="898"/>
    </location>
</feature>
<name>A0A197KF88_9FUNG</name>
<accession>A0A197KF88</accession>
<dbReference type="Gene3D" id="3.40.630.40">
    <property type="entry name" value="Zn-dependent exopeptidases"/>
    <property type="match status" value="1"/>
</dbReference>
<gene>
    <name evidence="2" type="ORF">K457DRAFT_132630</name>
</gene>
<sequence>MTIYNNNNDNTFTRQQQQQPLPSSIVTTTASTRQQQVRRFTPWTTIVFSLALATVAVCASTKTTPAASAEASVAVKFNLPSPGTVDSSSSSTGLIGCFPDDDKEPSSSTSSSIESGHSFPSFPSSPLPTSFSHSLAAHKDTLLCPSCTDNPPASLPSTGRSNPQGPLSSVPSRFSTNRPHPLQDTASCASCHTQLTLQLPHQSTSDDTNDDFVTPPSPTMSPVSSSSFSPSPQQTLPPASSSASHQLHTLQQLQQQQPSFPEPIVFQYVLYYPGNLPLVITAGHGGSSKPGEVVTRKKNHRFKRIPDLATTTEPIEISSFAEPLYPSASQSDPTTGAAIVASLNSNEETMPWMAPRDQTRGGNFKKDLNTHSMALNLANAISCLTSGSTISSGGGGVNTGPGGAIIPTTDETFVGGGPSSSRAAPSSSVMATVTTDHGTNYIPARCEQQGPWGDDDANYPFPTWTSFPPSSTPTRTPTPTPLSALHQQQQDSARRHFSQQGQNYPHVVVFRIPRQFVDVNRNIAGGENAIAEGDPHAEAAWHEYHDLIDHIQKMALQKATISVGLHQEQEREHSGPRQQKHWMTPQAPALGRGLLLDIHGHAHATNLIEIGYLLNGTILNMDDDHLNAYYARLSKESSIRSLINEVTLSSSSPSTSGTADSTTLPQEALPFSKLIRGGKSESLGGMLQAQGLNTVPSPDFQAPCQECIYFFGGYTIQRHGSRDHKISDLSNNDTMDAIQLELPKILRLVEKEQGREVGMKLGRAVVEFSAKYYGLFKESPAIAAREQSDAAVMAAMAKGAPSRSGASTPRRSGTPGSGRGGGRIVTGGGASGGMARQAAHSARLQERLARVQQHSHNRAQSPQHQHHHHPQHHPQPTAQATMSVASTSSSSFTMTVASDGWDNQSGDSHHSGDSEMENDRESRDSVSSPSPRRPEVKRQISRL</sequence>
<feature type="region of interest" description="Disordered" evidence="1">
    <location>
        <begin position="80"/>
        <end position="124"/>
    </location>
</feature>
<proteinExistence type="predicted"/>
<feature type="compositionally biased region" description="Gly residues" evidence="1">
    <location>
        <begin position="815"/>
        <end position="832"/>
    </location>
</feature>
<reference evidence="2 3" key="1">
    <citation type="submission" date="2016-05" db="EMBL/GenBank/DDBJ databases">
        <title>Genome sequencing reveals origins of a unique bacterial endosymbiosis in the earliest lineages of terrestrial Fungi.</title>
        <authorList>
            <consortium name="DOE Joint Genome Institute"/>
            <person name="Uehling J."/>
            <person name="Gryganskyi A."/>
            <person name="Hameed K."/>
            <person name="Tschaplinski T."/>
            <person name="Misztal P."/>
            <person name="Wu S."/>
            <person name="Desiro A."/>
            <person name="Vande Pol N."/>
            <person name="Du Z.-Y."/>
            <person name="Zienkiewicz A."/>
            <person name="Zienkiewicz K."/>
            <person name="Morin E."/>
            <person name="Tisserant E."/>
            <person name="Splivallo R."/>
            <person name="Hainaut M."/>
            <person name="Henrissat B."/>
            <person name="Ohm R."/>
            <person name="Kuo A."/>
            <person name="Yan J."/>
            <person name="Lipzen A."/>
            <person name="Nolan M."/>
            <person name="Labutti K."/>
            <person name="Barry K."/>
            <person name="Goldstein A."/>
            <person name="Labbe J."/>
            <person name="Schadt C."/>
            <person name="Tuskan G."/>
            <person name="Grigoriev I."/>
            <person name="Martin F."/>
            <person name="Vilgalys R."/>
            <person name="Bonito G."/>
        </authorList>
    </citation>
    <scope>NUCLEOTIDE SEQUENCE [LARGE SCALE GENOMIC DNA]</scope>
    <source>
        <strain evidence="2 3">AG-77</strain>
    </source>
</reference>
<feature type="region of interest" description="Disordered" evidence="1">
    <location>
        <begin position="1"/>
        <end position="32"/>
    </location>
</feature>
<dbReference type="EMBL" id="KV442014">
    <property type="protein sequence ID" value="OAQ35341.1"/>
    <property type="molecule type" value="Genomic_DNA"/>
</dbReference>
<feature type="region of interest" description="Disordered" evidence="1">
    <location>
        <begin position="148"/>
        <end position="185"/>
    </location>
</feature>